<dbReference type="PROSITE" id="PS51257">
    <property type="entry name" value="PROKAR_LIPOPROTEIN"/>
    <property type="match status" value="1"/>
</dbReference>
<reference evidence="1 2" key="1">
    <citation type="submission" date="2018-10" db="EMBL/GenBank/DDBJ databases">
        <title>Sphingobacterium sp. M05W1-28.</title>
        <authorList>
            <person name="Cai H."/>
        </authorList>
    </citation>
    <scope>NUCLEOTIDE SEQUENCE [LARGE SCALE GENOMIC DNA]</scope>
    <source>
        <strain evidence="1 2">M05W1-28</strain>
    </source>
</reference>
<gene>
    <name evidence="1" type="ORF">D7322_01675</name>
</gene>
<evidence type="ECO:0000313" key="1">
    <source>
        <dbReference type="EMBL" id="RKO73401.1"/>
    </source>
</evidence>
<name>A0A420W4B7_9SPHI</name>
<dbReference type="EMBL" id="RBWS01000001">
    <property type="protein sequence ID" value="RKO73401.1"/>
    <property type="molecule type" value="Genomic_DNA"/>
</dbReference>
<dbReference type="Pfam" id="PF16147">
    <property type="entry name" value="DUF4855"/>
    <property type="match status" value="1"/>
</dbReference>
<dbReference type="OrthoDB" id="3799295at2"/>
<organism evidence="1 2">
    <name type="scientific">Sphingobacterium puteale</name>
    <dbReference type="NCBI Taxonomy" id="2420510"/>
    <lineage>
        <taxon>Bacteria</taxon>
        <taxon>Pseudomonadati</taxon>
        <taxon>Bacteroidota</taxon>
        <taxon>Sphingobacteriia</taxon>
        <taxon>Sphingobacteriales</taxon>
        <taxon>Sphingobacteriaceae</taxon>
        <taxon>Sphingobacterium</taxon>
    </lineage>
</organism>
<sequence length="374" mass="43572">MIMKNLLTNILSAISIFIFLVSCGKDNPSLPTKEEEKPVKEVNLPVASRISDLALIYHGGSGRIPYTPDQMKHYVFRNNAGKPEFLYDSFLFLEIYTTINGQLFDFGVEGEGRKVPGKSEWTWLLDETFAKDRGPDAIERTIDSLVQLGYAPPTKRKVVFAIPNPIFGNKSWGMIDNRSMDLSKLEDRFKTASWYVNQVEERWKKKNYKYIELVGYYWLHETIDTFNQDDLLVDQVGTLVKGMKRDFIWVPYYGAQRAHEWKEQGFTKAYQQPNYFFDLNSPMSILTGAIDFALRYNMELEFEYDGRVNQDSYRQKYYDYIEKFEEKGVWKDKQVAYYDGGGAWYSMSISKDANMKGMVKSLGDIIVKRQKDLK</sequence>
<proteinExistence type="predicted"/>
<keyword evidence="2" id="KW-1185">Reference proteome</keyword>
<comment type="caution">
    <text evidence="1">The sequence shown here is derived from an EMBL/GenBank/DDBJ whole genome shotgun (WGS) entry which is preliminary data.</text>
</comment>
<dbReference type="AlphaFoldDB" id="A0A420W4B7"/>
<dbReference type="Proteomes" id="UP000282423">
    <property type="component" value="Unassembled WGS sequence"/>
</dbReference>
<accession>A0A420W4B7</accession>
<protein>
    <submittedName>
        <fullName evidence="1">DUF4855 domain-containing protein</fullName>
    </submittedName>
</protein>
<evidence type="ECO:0000313" key="2">
    <source>
        <dbReference type="Proteomes" id="UP000282423"/>
    </source>
</evidence>
<dbReference type="InterPro" id="IPR032329">
    <property type="entry name" value="DUF4855"/>
</dbReference>